<evidence type="ECO:0000256" key="1">
    <source>
        <dbReference type="SAM" id="SignalP"/>
    </source>
</evidence>
<dbReference type="RefSeq" id="WP_367954910.1">
    <property type="nucleotide sequence ID" value="NZ_JBDPGJ010000003.1"/>
</dbReference>
<protein>
    <submittedName>
        <fullName evidence="2">Uncharacterized protein</fullName>
    </submittedName>
</protein>
<name>A0ABV3SJS8_9HYPH</name>
<accession>A0ABV3SJS8</accession>
<gene>
    <name evidence="2" type="ORF">ABGN05_15330</name>
</gene>
<keyword evidence="1" id="KW-0732">Signal</keyword>
<sequence length="608" mass="66469">MRREDCRRWPGGVRILRVLAACLVAATTPVGAPALAEGETVQFRAVDDLWGKVRANCDRPDGGYIVDHFGFPARGGVGSAALRNIQFQKLEAALSKVLAANGSGGQRANLKPIEQDELRAHVYGDAFGENAIVDRFRDTYLLATADLVADAKGQYLLSVTVRGLGGTSNGCFEASDLYPLPEEEVGEPVVSLADIFGRAASKMIDRSKGKVTVYLSAEVVGEGQAPGRWTDTFVDEMRYAVQTAREKSSTINLSDSTASILVQPQTTGASPTGERWVSDVKIERKRNAYRVVLTVDPNADYIVEPGLVQPSELPDIPVEQLRDVNYGAGRTKLLNIVGEQQVVLGMLPGATDVQDYGFRLSAPAYVEFDIAGNPGEPPPLDLYNGSGALVEPMASRSPTLRRFRLGADTYRLRVRNTKGPRAGYRLSYRGSEQALAPMLPPDFRITRVFRDWQVGIGFQKGERACFAVTEATRWSPAGWRPIRPFIWFLVPDSKASEASERVINQRFDVAAYYDTSVPLQGHVFGNKENWSIPIGIRDQQIQSVVGGDIMSLESLEGLTQGTALVLEGATAEQRPAQIEYSLSGYQAAINEILSECNRLDLRAALIRR</sequence>
<comment type="caution">
    <text evidence="2">The sequence shown here is derived from an EMBL/GenBank/DDBJ whole genome shotgun (WGS) entry which is preliminary data.</text>
</comment>
<organism evidence="2 3">
    <name type="scientific">Aquibium pacificus</name>
    <dbReference type="NCBI Taxonomy" id="3153579"/>
    <lineage>
        <taxon>Bacteria</taxon>
        <taxon>Pseudomonadati</taxon>
        <taxon>Pseudomonadota</taxon>
        <taxon>Alphaproteobacteria</taxon>
        <taxon>Hyphomicrobiales</taxon>
        <taxon>Phyllobacteriaceae</taxon>
        <taxon>Aquibium</taxon>
    </lineage>
</organism>
<evidence type="ECO:0000313" key="3">
    <source>
        <dbReference type="Proteomes" id="UP001556692"/>
    </source>
</evidence>
<dbReference type="EMBL" id="JBDPGJ010000003">
    <property type="protein sequence ID" value="MEX0407036.1"/>
    <property type="molecule type" value="Genomic_DNA"/>
</dbReference>
<feature type="signal peptide" evidence="1">
    <location>
        <begin position="1"/>
        <end position="36"/>
    </location>
</feature>
<dbReference type="Proteomes" id="UP001556692">
    <property type="component" value="Unassembled WGS sequence"/>
</dbReference>
<feature type="chain" id="PRO_5046122184" evidence="1">
    <location>
        <begin position="37"/>
        <end position="608"/>
    </location>
</feature>
<evidence type="ECO:0000313" key="2">
    <source>
        <dbReference type="EMBL" id="MEX0407036.1"/>
    </source>
</evidence>
<proteinExistence type="predicted"/>
<keyword evidence="3" id="KW-1185">Reference proteome</keyword>
<reference evidence="2 3" key="1">
    <citation type="submission" date="2024-05" db="EMBL/GenBank/DDBJ databases">
        <authorList>
            <person name="Jiang F."/>
        </authorList>
    </citation>
    <scope>NUCLEOTIDE SEQUENCE [LARGE SCALE GENOMIC DNA]</scope>
    <source>
        <strain evidence="2 3">LZ166</strain>
    </source>
</reference>